<dbReference type="SUPFAM" id="SSF53187">
    <property type="entry name" value="Zn-dependent exopeptidases"/>
    <property type="match status" value="1"/>
</dbReference>
<dbReference type="GO" id="GO:0050129">
    <property type="term" value="F:N-formylglutamate deformylase activity"/>
    <property type="evidence" value="ECO:0007669"/>
    <property type="project" value="UniProtKB-EC"/>
</dbReference>
<name>A0A839V4G9_9PROT</name>
<proteinExistence type="predicted"/>
<dbReference type="EMBL" id="JACHXV010000008">
    <property type="protein sequence ID" value="MBB3174442.1"/>
    <property type="molecule type" value="Genomic_DNA"/>
</dbReference>
<keyword evidence="2" id="KW-1185">Reference proteome</keyword>
<organism evidence="1 2">
    <name type="scientific">Endobacter medicaginis</name>
    <dbReference type="NCBI Taxonomy" id="1181271"/>
    <lineage>
        <taxon>Bacteria</taxon>
        <taxon>Pseudomonadati</taxon>
        <taxon>Pseudomonadota</taxon>
        <taxon>Alphaproteobacteria</taxon>
        <taxon>Acetobacterales</taxon>
        <taxon>Acetobacteraceae</taxon>
        <taxon>Endobacter</taxon>
    </lineage>
</organism>
<keyword evidence="1" id="KW-0378">Hydrolase</keyword>
<evidence type="ECO:0000313" key="1">
    <source>
        <dbReference type="EMBL" id="MBB3174442.1"/>
    </source>
</evidence>
<gene>
    <name evidence="1" type="ORF">FHR90_002283</name>
</gene>
<sequence length="286" mass="31383">MRPLPQDTIAPLTEVRPPRLLPPAARPVPVLITSPHSGTDYIPDLLAQTRLPLARLRASEDSLVDQLVAGAPQLGATVLCANIPRVFCDLNRGPWELDPAMFVETLPGYCDTASPRIGQGYGTIARFAAAGDHIYGHRLRFSEAQHRIAAYWQPFHHTLRVTIESLQARFGACLLLDCHSMPRSHATDPDLVFGDAFGTSAAPALLRVAESVAAEAGLRTIRNQPYAGGYITRHYGRPEANIHAIQIEIARPLYLQRGTYQAGRGFSRIRSLIEALVARMIAEMRA</sequence>
<protein>
    <submittedName>
        <fullName evidence="1">N-formylglutamate deformylase</fullName>
        <ecNumber evidence="1">3.5.1.68</ecNumber>
    </submittedName>
</protein>
<reference evidence="1 2" key="1">
    <citation type="submission" date="2020-08" db="EMBL/GenBank/DDBJ databases">
        <title>Genomic Encyclopedia of Type Strains, Phase III (KMG-III): the genomes of soil and plant-associated and newly described type strains.</title>
        <authorList>
            <person name="Whitman W."/>
        </authorList>
    </citation>
    <scope>NUCLEOTIDE SEQUENCE [LARGE SCALE GENOMIC DNA]</scope>
    <source>
        <strain evidence="1 2">CECT 8088</strain>
    </source>
</reference>
<dbReference type="EC" id="3.5.1.68" evidence="1"/>
<dbReference type="AlphaFoldDB" id="A0A839V4G9"/>
<accession>A0A839V4G9</accession>
<evidence type="ECO:0000313" key="2">
    <source>
        <dbReference type="Proteomes" id="UP000557688"/>
    </source>
</evidence>
<dbReference type="RefSeq" id="WP_183275271.1">
    <property type="nucleotide sequence ID" value="NZ_JABXXQ010000044.1"/>
</dbReference>
<dbReference type="Pfam" id="PF05013">
    <property type="entry name" value="FGase"/>
    <property type="match status" value="1"/>
</dbReference>
<dbReference type="Gene3D" id="3.40.630.40">
    <property type="entry name" value="Zn-dependent exopeptidases"/>
    <property type="match status" value="1"/>
</dbReference>
<dbReference type="InterPro" id="IPR007709">
    <property type="entry name" value="N-FG_amidohydro"/>
</dbReference>
<dbReference type="Proteomes" id="UP000557688">
    <property type="component" value="Unassembled WGS sequence"/>
</dbReference>
<comment type="caution">
    <text evidence="1">The sequence shown here is derived from an EMBL/GenBank/DDBJ whole genome shotgun (WGS) entry which is preliminary data.</text>
</comment>